<evidence type="ECO:0000256" key="5">
    <source>
        <dbReference type="SAM" id="MobiDB-lite"/>
    </source>
</evidence>
<dbReference type="InterPro" id="IPR050072">
    <property type="entry name" value="Peptidase_M20A"/>
</dbReference>
<gene>
    <name evidence="7" type="ORF">J4557_38495</name>
</gene>
<evidence type="ECO:0000256" key="4">
    <source>
        <dbReference type="ARBA" id="ARBA00022833"/>
    </source>
</evidence>
<evidence type="ECO:0000313" key="8">
    <source>
        <dbReference type="Proteomes" id="UP000666915"/>
    </source>
</evidence>
<dbReference type="SUPFAM" id="SSF53187">
    <property type="entry name" value="Zn-dependent exopeptidases"/>
    <property type="match status" value="1"/>
</dbReference>
<accession>A0ABS3RB91</accession>
<dbReference type="InterPro" id="IPR002933">
    <property type="entry name" value="Peptidase_M20"/>
</dbReference>
<organism evidence="7 8">
    <name type="scientific">Actinomadura nitritigenes</name>
    <dbReference type="NCBI Taxonomy" id="134602"/>
    <lineage>
        <taxon>Bacteria</taxon>
        <taxon>Bacillati</taxon>
        <taxon>Actinomycetota</taxon>
        <taxon>Actinomycetes</taxon>
        <taxon>Streptosporangiales</taxon>
        <taxon>Thermomonosporaceae</taxon>
        <taxon>Actinomadura</taxon>
    </lineage>
</organism>
<dbReference type="PANTHER" id="PTHR43808:SF9">
    <property type="entry name" value="BLL0789 PROTEIN"/>
    <property type="match status" value="1"/>
</dbReference>
<evidence type="ECO:0000313" key="7">
    <source>
        <dbReference type="EMBL" id="MBO2443431.1"/>
    </source>
</evidence>
<dbReference type="EMBL" id="JAGEOK010000033">
    <property type="protein sequence ID" value="MBO2443431.1"/>
    <property type="molecule type" value="Genomic_DNA"/>
</dbReference>
<dbReference type="Gene3D" id="3.30.70.360">
    <property type="match status" value="1"/>
</dbReference>
<dbReference type="InterPro" id="IPR001261">
    <property type="entry name" value="ArgE/DapE_CS"/>
</dbReference>
<dbReference type="InterPro" id="IPR011650">
    <property type="entry name" value="Peptidase_M20_dimer"/>
</dbReference>
<evidence type="ECO:0000256" key="1">
    <source>
        <dbReference type="ARBA" id="ARBA00001947"/>
    </source>
</evidence>
<evidence type="ECO:0000259" key="6">
    <source>
        <dbReference type="Pfam" id="PF07687"/>
    </source>
</evidence>
<name>A0ABS3RB91_9ACTN</name>
<dbReference type="PROSITE" id="PS00758">
    <property type="entry name" value="ARGE_DAPE_CPG2_1"/>
    <property type="match status" value="1"/>
</dbReference>
<dbReference type="Pfam" id="PF07687">
    <property type="entry name" value="M20_dimer"/>
    <property type="match status" value="1"/>
</dbReference>
<keyword evidence="8" id="KW-1185">Reference proteome</keyword>
<dbReference type="InterPro" id="IPR017150">
    <property type="entry name" value="Pept_M20_glutamate_carboxypep"/>
</dbReference>
<feature type="region of interest" description="Disordered" evidence="5">
    <location>
        <begin position="1"/>
        <end position="27"/>
    </location>
</feature>
<comment type="caution">
    <text evidence="7">The sequence shown here is derived from an EMBL/GenBank/DDBJ whole genome shotgun (WGS) entry which is preliminary data.</text>
</comment>
<dbReference type="PANTHER" id="PTHR43808">
    <property type="entry name" value="ACETYLORNITHINE DEACETYLASE"/>
    <property type="match status" value="1"/>
</dbReference>
<feature type="domain" description="Peptidase M20 dimerisation" evidence="6">
    <location>
        <begin position="196"/>
        <end position="288"/>
    </location>
</feature>
<proteinExistence type="predicted"/>
<keyword evidence="4" id="KW-0862">Zinc</keyword>
<dbReference type="InterPro" id="IPR036264">
    <property type="entry name" value="Bact_exopeptidase_dim_dom"/>
</dbReference>
<dbReference type="Gene3D" id="3.40.630.10">
    <property type="entry name" value="Zn peptidases"/>
    <property type="match status" value="1"/>
</dbReference>
<evidence type="ECO:0000256" key="2">
    <source>
        <dbReference type="ARBA" id="ARBA00022723"/>
    </source>
</evidence>
<comment type="cofactor">
    <cofactor evidence="1">
        <name>Zn(2+)</name>
        <dbReference type="ChEBI" id="CHEBI:29105"/>
    </cofactor>
</comment>
<dbReference type="PIRSF" id="PIRSF037238">
    <property type="entry name" value="Carboxypeptidase_G2"/>
    <property type="match status" value="1"/>
</dbReference>
<sequence length="426" mass="44456">MRRPEVSTVTERRAAANRDLRRAGARPAARDQAREAALIADIERLVCCESPSDDLAAVARSAEVVAEIGARHLEAEAERVVIDGRTHLRWRFGAEPRVLLIGHHDTVWPIGSLETHPFQVRDGVLRGPGCFDMKAGLAMAFHALAALDDLDGVTLLVTGDEEPGSPSSRRLIENEARRCAAALVLEAAGPGGALKTERKGVSRYEVLVRGRAAHAGLEPERGVNAAVEAAHQITAVAALSDPALGTTVTPTRLEAGTTANTVPGSARFDVDVRAGSAAEQHRAHTAMQALRPDLPGAAVEVRGGPNRPPLPAAASKDLFERALRLADDLGVGPLASVAVGGASDGNFTAGVGTPTLDGLGAVGGGAHADDEHLVVAELPKRTRLLTALVAELLAAESCPPGRTGPRRPVLADHPRDGAGCEHGRRD</sequence>
<feature type="compositionally biased region" description="Basic and acidic residues" evidence="5">
    <location>
        <begin position="409"/>
        <end position="426"/>
    </location>
</feature>
<dbReference type="Pfam" id="PF01546">
    <property type="entry name" value="Peptidase_M20"/>
    <property type="match status" value="1"/>
</dbReference>
<evidence type="ECO:0000256" key="3">
    <source>
        <dbReference type="ARBA" id="ARBA00022801"/>
    </source>
</evidence>
<feature type="compositionally biased region" description="Basic and acidic residues" evidence="5">
    <location>
        <begin position="10"/>
        <end position="27"/>
    </location>
</feature>
<dbReference type="Proteomes" id="UP000666915">
    <property type="component" value="Unassembled WGS sequence"/>
</dbReference>
<dbReference type="CDD" id="cd03885">
    <property type="entry name" value="M20_CPDG2"/>
    <property type="match status" value="1"/>
</dbReference>
<protein>
    <submittedName>
        <fullName evidence="7">M20 family metallopeptidase</fullName>
    </submittedName>
</protein>
<keyword evidence="2" id="KW-0479">Metal-binding</keyword>
<reference evidence="7 8" key="1">
    <citation type="submission" date="2021-03" db="EMBL/GenBank/DDBJ databases">
        <authorList>
            <person name="Kanchanasin P."/>
            <person name="Saeng-In P."/>
            <person name="Phongsopitanun W."/>
            <person name="Yuki M."/>
            <person name="Kudo T."/>
            <person name="Ohkuma M."/>
            <person name="Tanasupawat S."/>
        </authorList>
    </citation>
    <scope>NUCLEOTIDE SEQUENCE [LARGE SCALE GENOMIC DNA]</scope>
    <source>
        <strain evidence="7 8">L46</strain>
    </source>
</reference>
<feature type="region of interest" description="Disordered" evidence="5">
    <location>
        <begin position="397"/>
        <end position="426"/>
    </location>
</feature>
<keyword evidence="3" id="KW-0378">Hydrolase</keyword>
<dbReference type="SUPFAM" id="SSF55031">
    <property type="entry name" value="Bacterial exopeptidase dimerisation domain"/>
    <property type="match status" value="1"/>
</dbReference>